<feature type="domain" description="F-box" evidence="2">
    <location>
        <begin position="49"/>
        <end position="80"/>
    </location>
</feature>
<accession>A0A8H2ZQ67</accession>
<dbReference type="SUPFAM" id="SSF52047">
    <property type="entry name" value="RNI-like"/>
    <property type="match status" value="1"/>
</dbReference>
<dbReference type="InterPro" id="IPR036047">
    <property type="entry name" value="F-box-like_dom_sf"/>
</dbReference>
<reference evidence="3" key="1">
    <citation type="submission" date="2020-10" db="EMBL/GenBank/DDBJ databases">
        <authorList>
            <person name="Kusch S."/>
        </authorList>
    </citation>
    <scope>NUCLEOTIDE SEQUENCE</scope>
    <source>
        <strain evidence="3">SwB9</strain>
    </source>
</reference>
<gene>
    <name evidence="3" type="ORF">SCLTRI_LOCUS4897</name>
</gene>
<comment type="caution">
    <text evidence="3">The sequence shown here is derived from an EMBL/GenBank/DDBJ whole genome shotgun (WGS) entry which is preliminary data.</text>
</comment>
<evidence type="ECO:0000313" key="4">
    <source>
        <dbReference type="Proteomes" id="UP000624404"/>
    </source>
</evidence>
<evidence type="ECO:0000259" key="2">
    <source>
        <dbReference type="Pfam" id="PF00646"/>
    </source>
</evidence>
<dbReference type="SUPFAM" id="SSF81383">
    <property type="entry name" value="F-box domain"/>
    <property type="match status" value="1"/>
</dbReference>
<organism evidence="3 4">
    <name type="scientific">Sclerotinia trifoliorum</name>
    <dbReference type="NCBI Taxonomy" id="28548"/>
    <lineage>
        <taxon>Eukaryota</taxon>
        <taxon>Fungi</taxon>
        <taxon>Dikarya</taxon>
        <taxon>Ascomycota</taxon>
        <taxon>Pezizomycotina</taxon>
        <taxon>Leotiomycetes</taxon>
        <taxon>Helotiales</taxon>
        <taxon>Sclerotiniaceae</taxon>
        <taxon>Sclerotinia</taxon>
    </lineage>
</organism>
<dbReference type="CDD" id="cd09917">
    <property type="entry name" value="F-box_SF"/>
    <property type="match status" value="1"/>
</dbReference>
<dbReference type="Pfam" id="PF00646">
    <property type="entry name" value="F-box"/>
    <property type="match status" value="1"/>
</dbReference>
<sequence length="530" mass="61757">MCAWNAARTIPFKLLLLIIPSFRSSRLSIMTALTHSSINILNSKALNGFSELPIELKARVIGFLAAKDVINLRLTSRAWSGVSVTGLFNVCTGHSVEQGVFSIRPHLDDMTRLRYIAGLPWLVKVIKHIKIYVGDLDMLEFDHEVQNVNKYTKIESMFKNKERVNTLFEQTVQNRMKHCDPVMLSHSLSRLPAVKFVTATATECPFLESEINFTVAWKRLIRRWNYEPDALYDSYDTTFPTRSSIRHLSILLATRQIQQPIQQLVLDSFPVDLFVSQVLHDDEDTTESSFGIHTNFLHDMQIFTSKVQNLRIGINPLSNNTTHENTTMLAKSMSTFIGSMKFLRSLDISWNISFRFPNDTMELINQDAFYSNSFPHLENLRLSKIKSFDTSFYSFIFHHKDTLKSLSLGHDFFLIPHNRPKGCISFKTVLFRLRDLLKLQRFQLLVSTTDQQIYNPDWESVPSNEVKISDAKLFEMFVLGKWAWPMINLDYPHWRRLDEWRGWVRRDGWDGLVSRSKRDVRYLEWRDLDT</sequence>
<dbReference type="AlphaFoldDB" id="A0A8H2ZQ67"/>
<proteinExistence type="predicted"/>
<dbReference type="InterPro" id="IPR001810">
    <property type="entry name" value="F-box_dom"/>
</dbReference>
<protein>
    <submittedName>
        <fullName evidence="3">6da128d5-bf11-4901-a346-e688ec157fb5</fullName>
    </submittedName>
</protein>
<feature type="chain" id="PRO_5034777263" evidence="1">
    <location>
        <begin position="26"/>
        <end position="530"/>
    </location>
</feature>
<keyword evidence="1" id="KW-0732">Signal</keyword>
<dbReference type="EMBL" id="CAJHIA010000013">
    <property type="protein sequence ID" value="CAD6445105.1"/>
    <property type="molecule type" value="Genomic_DNA"/>
</dbReference>
<evidence type="ECO:0000256" key="1">
    <source>
        <dbReference type="SAM" id="SignalP"/>
    </source>
</evidence>
<dbReference type="OrthoDB" id="3519642at2759"/>
<name>A0A8H2ZQ67_9HELO</name>
<evidence type="ECO:0000313" key="3">
    <source>
        <dbReference type="EMBL" id="CAD6445105.1"/>
    </source>
</evidence>
<dbReference type="Proteomes" id="UP000624404">
    <property type="component" value="Unassembled WGS sequence"/>
</dbReference>
<feature type="signal peptide" evidence="1">
    <location>
        <begin position="1"/>
        <end position="25"/>
    </location>
</feature>
<keyword evidence="4" id="KW-1185">Reference proteome</keyword>